<dbReference type="InterPro" id="IPR050194">
    <property type="entry name" value="Glycosyltransferase_grp1"/>
</dbReference>
<feature type="domain" description="Glycosyltransferase subfamily 4-like N-terminal" evidence="1">
    <location>
        <begin position="8"/>
        <end position="182"/>
    </location>
</feature>
<gene>
    <name evidence="2" type="ORF">EI684_16965</name>
</gene>
<protein>
    <submittedName>
        <fullName evidence="2">Glycosyltransferase</fullName>
    </submittedName>
</protein>
<dbReference type="Proteomes" id="UP000280307">
    <property type="component" value="Unassembled WGS sequence"/>
</dbReference>
<dbReference type="PANTHER" id="PTHR45947">
    <property type="entry name" value="SULFOQUINOVOSYL TRANSFERASE SQD2"/>
    <property type="match status" value="1"/>
</dbReference>
<evidence type="ECO:0000259" key="1">
    <source>
        <dbReference type="Pfam" id="PF13579"/>
    </source>
</evidence>
<reference evidence="2 3" key="1">
    <citation type="submission" date="2018-12" db="EMBL/GenBank/DDBJ databases">
        <title>Genome Sequence of Candidatus Viridilinea halotolerans isolated from saline sulfide-rich spring.</title>
        <authorList>
            <person name="Grouzdev D.S."/>
            <person name="Burganskaya E.I."/>
            <person name="Krutkina M.S."/>
            <person name="Sukhacheva M.V."/>
            <person name="Gorlenko V.M."/>
        </authorList>
    </citation>
    <scope>NUCLEOTIDE SEQUENCE [LARGE SCALE GENOMIC DNA]</scope>
    <source>
        <strain evidence="2">Chok-6</strain>
    </source>
</reference>
<dbReference type="Pfam" id="PF13579">
    <property type="entry name" value="Glyco_trans_4_4"/>
    <property type="match status" value="1"/>
</dbReference>
<accession>A0A426TUM2</accession>
<organism evidence="2 3">
    <name type="scientific">Candidatus Viridilinea halotolerans</name>
    <dbReference type="NCBI Taxonomy" id="2491704"/>
    <lineage>
        <taxon>Bacteria</taxon>
        <taxon>Bacillati</taxon>
        <taxon>Chloroflexota</taxon>
        <taxon>Chloroflexia</taxon>
        <taxon>Chloroflexales</taxon>
        <taxon>Chloroflexineae</taxon>
        <taxon>Oscillochloridaceae</taxon>
        <taxon>Candidatus Viridilinea</taxon>
    </lineage>
</organism>
<dbReference type="CDD" id="cd03794">
    <property type="entry name" value="GT4_WbuB-like"/>
    <property type="match status" value="1"/>
</dbReference>
<name>A0A426TUM2_9CHLR</name>
<evidence type="ECO:0000313" key="2">
    <source>
        <dbReference type="EMBL" id="RRR68850.1"/>
    </source>
</evidence>
<dbReference type="GO" id="GO:0016758">
    <property type="term" value="F:hexosyltransferase activity"/>
    <property type="evidence" value="ECO:0007669"/>
    <property type="project" value="TreeGrafter"/>
</dbReference>
<proteinExistence type="predicted"/>
<evidence type="ECO:0000313" key="3">
    <source>
        <dbReference type="Proteomes" id="UP000280307"/>
    </source>
</evidence>
<dbReference type="PANTHER" id="PTHR45947:SF3">
    <property type="entry name" value="SULFOQUINOVOSYL TRANSFERASE SQD2"/>
    <property type="match status" value="1"/>
</dbReference>
<sequence>MGIERPSGRRYMNLARGLVAQGHQVRILALHPDLAACRQRRFMQDGVEVWYVGQMHARKAGSLPQRFGPLVLLRVLSGATLGMIWGVICSPSDIYHLGKPQPVNGVAALVAVKLLRRQAFYVDCDDDEVHGNRLTAAWQRRVFAFWQELLPRIAAGVTVNTHYLEDRWRGAGVARVAYVPNGVELAHFRPPEARRLDALRAALGLRGRRVVAYVGTLALQNHPVDLLLAAWLAVVAAVPDATLLIIGGGEDLPSLQDWVAAQGLTQHVRFTGAVEHRAVPALLALAEMSVDPVHDDAVARARSPLKLVESMALGVPVITGAVGDREALLAHGRAGHLVAPSSPTALATAMIALLQDEEQRLRLAAAGRTMAQGYAWERLAQEWLGVYSPYA</sequence>
<dbReference type="EMBL" id="RSAS01000690">
    <property type="protein sequence ID" value="RRR68850.1"/>
    <property type="molecule type" value="Genomic_DNA"/>
</dbReference>
<dbReference type="AlphaFoldDB" id="A0A426TUM2"/>
<comment type="caution">
    <text evidence="2">The sequence shown here is derived from an EMBL/GenBank/DDBJ whole genome shotgun (WGS) entry which is preliminary data.</text>
</comment>
<dbReference type="Pfam" id="PF13692">
    <property type="entry name" value="Glyco_trans_1_4"/>
    <property type="match status" value="1"/>
</dbReference>
<keyword evidence="2" id="KW-0808">Transferase</keyword>
<dbReference type="InterPro" id="IPR028098">
    <property type="entry name" value="Glyco_trans_4-like_N"/>
</dbReference>
<dbReference type="Gene3D" id="3.40.50.2000">
    <property type="entry name" value="Glycogen Phosphorylase B"/>
    <property type="match status" value="2"/>
</dbReference>
<dbReference type="SUPFAM" id="SSF53756">
    <property type="entry name" value="UDP-Glycosyltransferase/glycogen phosphorylase"/>
    <property type="match status" value="1"/>
</dbReference>